<evidence type="ECO:0000256" key="1">
    <source>
        <dbReference type="SAM" id="Phobius"/>
    </source>
</evidence>
<keyword evidence="1" id="KW-0472">Membrane</keyword>
<feature type="transmembrane region" description="Helical" evidence="1">
    <location>
        <begin position="14"/>
        <end position="37"/>
    </location>
</feature>
<dbReference type="SUPFAM" id="SSF54403">
    <property type="entry name" value="Cystatin/monellin"/>
    <property type="match status" value="2"/>
</dbReference>
<dbReference type="Pfam" id="PF17881">
    <property type="entry name" value="TseB"/>
    <property type="match status" value="1"/>
</dbReference>
<evidence type="ECO:0000313" key="3">
    <source>
        <dbReference type="EMBL" id="SDJ67921.1"/>
    </source>
</evidence>
<sequence>MMEKQFSPFIVPNWLKWGLIVLLLLVVSLFAYSIYLYNNILESKQSGFEASVELALDQTDLAEAENVTRYSGKMLYHVVAGKTENGEKAFAYVPKNPEKQVKIHFFLAEDIVSEQQIVNDWRNSCADCELLESKMAIENEKPLLEVKYIDEKDRYVLQYFSLIDGSSGDHFRFNRSSS</sequence>
<gene>
    <name evidence="3" type="ORF">SAMN05216243_0259</name>
</gene>
<name>A0A1G8VPD2_9BACI</name>
<protein>
    <submittedName>
        <fullName evidence="3">Uncharacterized protein YpmB</fullName>
    </submittedName>
</protein>
<keyword evidence="1" id="KW-1133">Transmembrane helix</keyword>
<feature type="domain" description="Cell wall elongation regulator TseB-like" evidence="2">
    <location>
        <begin position="51"/>
        <end position="94"/>
    </location>
</feature>
<dbReference type="STRING" id="407036.SAMN05216243_0259"/>
<reference evidence="3 4" key="1">
    <citation type="submission" date="2016-10" db="EMBL/GenBank/DDBJ databases">
        <authorList>
            <person name="de Groot N.N."/>
        </authorList>
    </citation>
    <scope>NUCLEOTIDE SEQUENCE [LARGE SCALE GENOMIC DNA]</scope>
    <source>
        <strain evidence="3 4">CGMCC 1.6502</strain>
    </source>
</reference>
<dbReference type="AlphaFoldDB" id="A0A1G8VPD2"/>
<dbReference type="Gene3D" id="3.10.450.40">
    <property type="match status" value="2"/>
</dbReference>
<proteinExistence type="predicted"/>
<dbReference type="Proteomes" id="UP000198694">
    <property type="component" value="Unassembled WGS sequence"/>
</dbReference>
<dbReference type="EMBL" id="FNFL01000001">
    <property type="protein sequence ID" value="SDJ67921.1"/>
    <property type="molecule type" value="Genomic_DNA"/>
</dbReference>
<organism evidence="3 4">
    <name type="scientific">Sediminibacillus albus</name>
    <dbReference type="NCBI Taxonomy" id="407036"/>
    <lineage>
        <taxon>Bacteria</taxon>
        <taxon>Bacillati</taxon>
        <taxon>Bacillota</taxon>
        <taxon>Bacilli</taxon>
        <taxon>Bacillales</taxon>
        <taxon>Bacillaceae</taxon>
        <taxon>Sediminibacillus</taxon>
    </lineage>
</organism>
<evidence type="ECO:0000313" key="4">
    <source>
        <dbReference type="Proteomes" id="UP000198694"/>
    </source>
</evidence>
<dbReference type="InterPro" id="IPR041401">
    <property type="entry name" value="TseB-like_dom"/>
</dbReference>
<keyword evidence="1" id="KW-0812">Transmembrane</keyword>
<accession>A0A1G8VPD2</accession>
<evidence type="ECO:0000259" key="2">
    <source>
        <dbReference type="Pfam" id="PF17881"/>
    </source>
</evidence>
<dbReference type="InterPro" id="IPR046350">
    <property type="entry name" value="Cystatin_sf"/>
</dbReference>
<keyword evidence="4" id="KW-1185">Reference proteome</keyword>